<name>A0A0J8CGH0_BETVV</name>
<feature type="coiled-coil region" evidence="3">
    <location>
        <begin position="510"/>
        <end position="575"/>
    </location>
</feature>
<dbReference type="OrthoDB" id="1933125at2759"/>
<proteinExistence type="inferred from homology"/>
<feature type="region of interest" description="Disordered" evidence="4">
    <location>
        <begin position="648"/>
        <end position="667"/>
    </location>
</feature>
<feature type="region of interest" description="Disordered" evidence="4">
    <location>
        <begin position="466"/>
        <end position="485"/>
    </location>
</feature>
<dbReference type="EMBL" id="KQ090084">
    <property type="protein sequence ID" value="KMT12632.1"/>
    <property type="molecule type" value="Genomic_DNA"/>
</dbReference>
<keyword evidence="2 3" id="KW-0175">Coiled coil</keyword>
<dbReference type="PANTHER" id="PTHR32054:SF3">
    <property type="entry name" value="HEAVY CHAIN, PUTATIVE, EXPRESSED-RELATED"/>
    <property type="match status" value="1"/>
</dbReference>
<feature type="region of interest" description="Disordered" evidence="4">
    <location>
        <begin position="584"/>
        <end position="607"/>
    </location>
</feature>
<dbReference type="GO" id="GO:0009904">
    <property type="term" value="P:chloroplast accumulation movement"/>
    <property type="evidence" value="ECO:0007669"/>
    <property type="project" value="TreeGrafter"/>
</dbReference>
<dbReference type="InterPro" id="IPR008545">
    <property type="entry name" value="Web"/>
</dbReference>
<feature type="coiled-coil region" evidence="3">
    <location>
        <begin position="61"/>
        <end position="361"/>
    </location>
</feature>
<evidence type="ECO:0000256" key="4">
    <source>
        <dbReference type="SAM" id="MobiDB-lite"/>
    </source>
</evidence>
<evidence type="ECO:0008006" key="7">
    <source>
        <dbReference type="Google" id="ProtNLM"/>
    </source>
</evidence>
<dbReference type="AlphaFoldDB" id="A0A0J8CGH0"/>
<evidence type="ECO:0000313" key="6">
    <source>
        <dbReference type="Proteomes" id="UP000035740"/>
    </source>
</evidence>
<comment type="similarity">
    <text evidence="1">Belongs to the WEB family.</text>
</comment>
<feature type="compositionally biased region" description="Polar residues" evidence="4">
    <location>
        <begin position="470"/>
        <end position="483"/>
    </location>
</feature>
<evidence type="ECO:0000256" key="3">
    <source>
        <dbReference type="SAM" id="Coils"/>
    </source>
</evidence>
<feature type="region of interest" description="Disordered" evidence="4">
    <location>
        <begin position="1"/>
        <end position="24"/>
    </location>
</feature>
<accession>A0A0J8CGH0</accession>
<dbReference type="eggNOG" id="ENOG502QQFI">
    <property type="taxonomic scope" value="Eukaryota"/>
</dbReference>
<keyword evidence="6" id="KW-1185">Reference proteome</keyword>
<evidence type="ECO:0000313" key="5">
    <source>
        <dbReference type="EMBL" id="KMT12632.1"/>
    </source>
</evidence>
<evidence type="ECO:0000256" key="2">
    <source>
        <dbReference type="ARBA" id="ARBA00023054"/>
    </source>
</evidence>
<protein>
    <recommendedName>
        <fullName evidence="7">WEB family protein</fullName>
    </recommendedName>
</protein>
<evidence type="ECO:0000256" key="1">
    <source>
        <dbReference type="ARBA" id="ARBA00005485"/>
    </source>
</evidence>
<dbReference type="OMA" id="RQFEEYA"/>
<dbReference type="Gramene" id="KMT12632">
    <property type="protein sequence ID" value="KMT12632"/>
    <property type="gene ID" value="BVRB_4g090920"/>
</dbReference>
<dbReference type="KEGG" id="bvg:104891993"/>
<gene>
    <name evidence="5" type="ORF">BVRB_4g090920</name>
</gene>
<dbReference type="GO" id="GO:0009903">
    <property type="term" value="P:chloroplast avoidance movement"/>
    <property type="evidence" value="ECO:0007669"/>
    <property type="project" value="TreeGrafter"/>
</dbReference>
<dbReference type="Pfam" id="PF05701">
    <property type="entry name" value="WEMBL"/>
    <property type="match status" value="1"/>
</dbReference>
<reference evidence="5 6" key="1">
    <citation type="journal article" date="2014" name="Nature">
        <title>The genome of the recently domesticated crop plant sugar beet (Beta vulgaris).</title>
        <authorList>
            <person name="Dohm J.C."/>
            <person name="Minoche A.E."/>
            <person name="Holtgrawe D."/>
            <person name="Capella-Gutierrez S."/>
            <person name="Zakrzewski F."/>
            <person name="Tafer H."/>
            <person name="Rupp O."/>
            <person name="Sorensen T.R."/>
            <person name="Stracke R."/>
            <person name="Reinhardt R."/>
            <person name="Goesmann A."/>
            <person name="Kraft T."/>
            <person name="Schulz B."/>
            <person name="Stadler P.F."/>
            <person name="Schmidt T."/>
            <person name="Gabaldon T."/>
            <person name="Lehrach H."/>
            <person name="Weisshaar B."/>
            <person name="Himmelbauer H."/>
        </authorList>
    </citation>
    <scope>NUCLEOTIDE SEQUENCE [LARGE SCALE GENOMIC DNA]</scope>
    <source>
        <tissue evidence="5">Taproot</tissue>
    </source>
</reference>
<sequence length="667" mass="73724">MVHSAERPKTRDSPKSEVGEIDTRAPFQSVKDAVNLFGEVAFSSGGKPAIKKIKPHSAEKVLAKETELHLAQKELNKLKEQLKNAEYTKAEALVELEKAKRTAENLTHNLKILNESKEAATQATEAAKQHAKQLEDVNSGKHAVTNGFHKEESGDAKEHYTTVISELNAAKQELAKVRQDYDTSLEAKATATKQAAEAKLTTKANTERASELANEITSLKDTIEQVRQVLFSAQHEQSKIFSEKDVERQSYKARLEESSRRLQEMKKDFDPEAAKDLEAKLAEATGEIESLRKEVDNVRALDVDSVRTVTLELDGAKESLQKVLEEGSALQNMVDSLKEELENLRKEHAKLKEKEAETESIAGNLHVKLRKCKSELETCFEEEVTASGASDEMIATLNQLTEEAENARREAEAMKIKAEELRKEAAATRNALEQADQKLKLALEEAEEAKAAEASALDQIQALSERTDAARSSTSESGANITISRDEFKALSRKAEESEKLTEMKVEAAMAQVEAVKASENEALKRLEAARKEVDDMKAATEEALKKAEMANAAKKAVESELRRWREREQKKAAEAASRILAETQATQSQIQAPMPTHIHPMSTKSGPVDYKYQVQYASAKANGGKMLDKPKTSVSKKVLLPNLSGIFHKKRSQAEGGSPSYLPGEN</sequence>
<organism evidence="5 6">
    <name type="scientific">Beta vulgaris subsp. vulgaris</name>
    <name type="common">Beet</name>
    <dbReference type="NCBI Taxonomy" id="3555"/>
    <lineage>
        <taxon>Eukaryota</taxon>
        <taxon>Viridiplantae</taxon>
        <taxon>Streptophyta</taxon>
        <taxon>Embryophyta</taxon>
        <taxon>Tracheophyta</taxon>
        <taxon>Spermatophyta</taxon>
        <taxon>Magnoliopsida</taxon>
        <taxon>eudicotyledons</taxon>
        <taxon>Gunneridae</taxon>
        <taxon>Pentapetalae</taxon>
        <taxon>Caryophyllales</taxon>
        <taxon>Chenopodiaceae</taxon>
        <taxon>Betoideae</taxon>
        <taxon>Beta</taxon>
    </lineage>
</organism>
<dbReference type="PANTHER" id="PTHR32054">
    <property type="entry name" value="HEAVY CHAIN, PUTATIVE, EXPRESSED-RELATED-RELATED"/>
    <property type="match status" value="1"/>
</dbReference>
<feature type="compositionally biased region" description="Basic and acidic residues" evidence="4">
    <location>
        <begin position="1"/>
        <end position="23"/>
    </location>
</feature>
<dbReference type="GO" id="GO:0005829">
    <property type="term" value="C:cytosol"/>
    <property type="evidence" value="ECO:0007669"/>
    <property type="project" value="TreeGrafter"/>
</dbReference>
<dbReference type="Proteomes" id="UP000035740">
    <property type="component" value="Chromosome 4"/>
</dbReference>
<feature type="coiled-coil region" evidence="3">
    <location>
        <begin position="390"/>
        <end position="466"/>
    </location>
</feature>